<evidence type="ECO:0000256" key="1">
    <source>
        <dbReference type="PROSITE-ProRule" id="PRU00221"/>
    </source>
</evidence>
<dbReference type="InterPro" id="IPR036322">
    <property type="entry name" value="WD40_repeat_dom_sf"/>
</dbReference>
<dbReference type="PANTHER" id="PTHR19920:SF0">
    <property type="entry name" value="CYTOSOLIC IRON-SULFUR PROTEIN ASSEMBLY PROTEIN CIAO1-RELATED"/>
    <property type="match status" value="1"/>
</dbReference>
<evidence type="ECO:0000313" key="3">
    <source>
        <dbReference type="Proteomes" id="UP000185944"/>
    </source>
</evidence>
<dbReference type="EMBL" id="LTDL01000040">
    <property type="protein sequence ID" value="OAG29579.1"/>
    <property type="molecule type" value="Genomic_DNA"/>
</dbReference>
<dbReference type="OrthoDB" id="284782at2759"/>
<evidence type="ECO:0000313" key="2">
    <source>
        <dbReference type="EMBL" id="OAG29579.1"/>
    </source>
</evidence>
<dbReference type="VEuPathDB" id="MicrosporidiaDB:NEDG_00712"/>
<keyword evidence="3" id="KW-1185">Reference proteome</keyword>
<dbReference type="InterPro" id="IPR015943">
    <property type="entry name" value="WD40/YVTN_repeat-like_dom_sf"/>
</dbReference>
<dbReference type="PANTHER" id="PTHR19920">
    <property type="entry name" value="WD40 PROTEIN CIAO1"/>
    <property type="match status" value="1"/>
</dbReference>
<proteinExistence type="predicted"/>
<dbReference type="SUPFAM" id="SSF50978">
    <property type="entry name" value="WD40 repeat-like"/>
    <property type="match status" value="1"/>
</dbReference>
<gene>
    <name evidence="2" type="ORF">NEDG_00712</name>
</gene>
<keyword evidence="1" id="KW-0853">WD repeat</keyword>
<dbReference type="GO" id="GO:0097361">
    <property type="term" value="C:cytosolic [4Fe-4S] assembly targeting complex"/>
    <property type="evidence" value="ECO:0007669"/>
    <property type="project" value="TreeGrafter"/>
</dbReference>
<dbReference type="Gene3D" id="2.130.10.10">
    <property type="entry name" value="YVTN repeat-like/Quinoprotein amine dehydrogenase"/>
    <property type="match status" value="1"/>
</dbReference>
<accession>A0A177EF11</accession>
<dbReference type="Proteomes" id="UP000185944">
    <property type="component" value="Unassembled WGS sequence"/>
</dbReference>
<dbReference type="GeneID" id="93647062"/>
<name>A0A177EF11_9MICR</name>
<dbReference type="AlphaFoldDB" id="A0A177EF11"/>
<dbReference type="STRING" id="1805483.A0A177EF11"/>
<comment type="caution">
    <text evidence="2">The sequence shown here is derived from an EMBL/GenBank/DDBJ whole genome shotgun (WGS) entry which is preliminary data.</text>
</comment>
<dbReference type="SMART" id="SM00320">
    <property type="entry name" value="WD40"/>
    <property type="match status" value="2"/>
</dbReference>
<dbReference type="GO" id="GO:0016226">
    <property type="term" value="P:iron-sulfur cluster assembly"/>
    <property type="evidence" value="ECO:0007669"/>
    <property type="project" value="TreeGrafter"/>
</dbReference>
<dbReference type="InterPro" id="IPR001680">
    <property type="entry name" value="WD40_rpt"/>
</dbReference>
<dbReference type="PROSITE" id="PS50082">
    <property type="entry name" value="WD_REPEATS_2"/>
    <property type="match status" value="1"/>
</dbReference>
<sequence length="326" mass="37295">MVPETEKKTLLVETLCEKEGEGWFMCSNEHYLAVGVDTSLLIYHIDTLELLRTISTDHPSETRIRRGEFRPGFPTVIGIGYFNGLCDIIDVDKEKLIQRLEGAESEIKSVSFSPSGERLSFSTRDGSVWIWKETEGEWEIEEIIEYSENDVKTAIWSEDTLVTMGYSNETVIYQRWEDEMCEVKWEIDAILKTTCTHWDGAFIHDGPSTYLGTVTQDGSLAIYHKESTWKEQLTQSISFYPVIAICQVSLPHSQDVFGMITNRNTLSLYSTSGSLFFKQIVASPEEEPIDLLFSKKASSLFILFFSYVQRKRSVRVKVVRGLGQWV</sequence>
<dbReference type="PROSITE" id="PS50294">
    <property type="entry name" value="WD_REPEATS_REGION"/>
    <property type="match status" value="1"/>
</dbReference>
<feature type="repeat" description="WD" evidence="1">
    <location>
        <begin position="100"/>
        <end position="132"/>
    </location>
</feature>
<protein>
    <submittedName>
        <fullName evidence="2">Uncharacterized protein</fullName>
    </submittedName>
</protein>
<reference evidence="2 3" key="1">
    <citation type="submission" date="2016-02" db="EMBL/GenBank/DDBJ databases">
        <title>Discovery of a natural microsporidian pathogen with a broad tissue tropism in Caenorhabditis elegans.</title>
        <authorList>
            <person name="Luallen R.J."/>
            <person name="Reinke A.W."/>
            <person name="Tong L."/>
            <person name="Botts M.R."/>
            <person name="Felix M.-A."/>
            <person name="Troemel E.R."/>
        </authorList>
    </citation>
    <scope>NUCLEOTIDE SEQUENCE [LARGE SCALE GENOMIC DNA]</scope>
    <source>
        <strain evidence="2 3">JUm2807</strain>
    </source>
</reference>
<dbReference type="RefSeq" id="XP_067544227.1">
    <property type="nucleotide sequence ID" value="XM_067688130.1"/>
</dbReference>
<organism evidence="2 3">
    <name type="scientific">Nematocida displodere</name>
    <dbReference type="NCBI Taxonomy" id="1805483"/>
    <lineage>
        <taxon>Eukaryota</taxon>
        <taxon>Fungi</taxon>
        <taxon>Fungi incertae sedis</taxon>
        <taxon>Microsporidia</taxon>
        <taxon>Nematocida</taxon>
    </lineage>
</organism>